<organism evidence="1 2">
    <name type="scientific">Elysia crispata</name>
    <name type="common">lettuce slug</name>
    <dbReference type="NCBI Taxonomy" id="231223"/>
    <lineage>
        <taxon>Eukaryota</taxon>
        <taxon>Metazoa</taxon>
        <taxon>Spiralia</taxon>
        <taxon>Lophotrochozoa</taxon>
        <taxon>Mollusca</taxon>
        <taxon>Gastropoda</taxon>
        <taxon>Heterobranchia</taxon>
        <taxon>Euthyneura</taxon>
        <taxon>Panpulmonata</taxon>
        <taxon>Sacoglossa</taxon>
        <taxon>Placobranchoidea</taxon>
        <taxon>Plakobranchidae</taxon>
        <taxon>Elysia</taxon>
    </lineage>
</organism>
<accession>A0AAE0XQR9</accession>
<gene>
    <name evidence="1" type="ORF">RRG08_055489</name>
</gene>
<comment type="caution">
    <text evidence="1">The sequence shown here is derived from an EMBL/GenBank/DDBJ whole genome shotgun (WGS) entry which is preliminary data.</text>
</comment>
<evidence type="ECO:0000313" key="2">
    <source>
        <dbReference type="Proteomes" id="UP001283361"/>
    </source>
</evidence>
<dbReference type="Proteomes" id="UP001283361">
    <property type="component" value="Unassembled WGS sequence"/>
</dbReference>
<dbReference type="AlphaFoldDB" id="A0AAE0XQR9"/>
<reference evidence="1" key="1">
    <citation type="journal article" date="2023" name="G3 (Bethesda)">
        <title>A reference genome for the long-term kleptoplast-retaining sea slug Elysia crispata morphotype clarki.</title>
        <authorList>
            <person name="Eastman K.E."/>
            <person name="Pendleton A.L."/>
            <person name="Shaikh M.A."/>
            <person name="Suttiyut T."/>
            <person name="Ogas R."/>
            <person name="Tomko P."/>
            <person name="Gavelis G."/>
            <person name="Widhalm J.R."/>
            <person name="Wisecaver J.H."/>
        </authorList>
    </citation>
    <scope>NUCLEOTIDE SEQUENCE</scope>
    <source>
        <strain evidence="1">ECLA1</strain>
    </source>
</reference>
<dbReference type="EMBL" id="JAWDGP010007811">
    <property type="protein sequence ID" value="KAK3704028.1"/>
    <property type="molecule type" value="Genomic_DNA"/>
</dbReference>
<evidence type="ECO:0000313" key="1">
    <source>
        <dbReference type="EMBL" id="KAK3704028.1"/>
    </source>
</evidence>
<sequence length="95" mass="10810">MRSVDLLMVSKPDRHGAKPCVGFIRFCCLSVSESDSIRIGDETCRQHRDETVGDRRLGGCAELTKVQIIWKGKRKLLSSKSEDQRVTNRIFRSIT</sequence>
<protein>
    <submittedName>
        <fullName evidence="1">Uncharacterized protein</fullName>
    </submittedName>
</protein>
<proteinExistence type="predicted"/>
<name>A0AAE0XQR9_9GAST</name>
<keyword evidence="2" id="KW-1185">Reference proteome</keyword>